<dbReference type="GO" id="GO:0005739">
    <property type="term" value="C:mitochondrion"/>
    <property type="evidence" value="ECO:0007669"/>
    <property type="project" value="TreeGrafter"/>
</dbReference>
<dbReference type="EMBL" id="CP045902">
    <property type="protein sequence ID" value="QQP37944.1"/>
    <property type="molecule type" value="Genomic_DNA"/>
</dbReference>
<evidence type="ECO:0000256" key="1">
    <source>
        <dbReference type="ARBA" id="ARBA00004141"/>
    </source>
</evidence>
<feature type="transmembrane region" description="Helical" evidence="8">
    <location>
        <begin position="104"/>
        <end position="121"/>
    </location>
</feature>
<dbReference type="OrthoDB" id="6349831at2759"/>
<dbReference type="Pfam" id="PF02466">
    <property type="entry name" value="Tim17"/>
    <property type="match status" value="1"/>
</dbReference>
<keyword evidence="5 8" id="KW-0472">Membrane</keyword>
<dbReference type="InterPro" id="IPR055299">
    <property type="entry name" value="TIMMDC1"/>
</dbReference>
<keyword evidence="10" id="KW-1185">Reference proteome</keyword>
<sequence length="169" mass="19067">DISESTTVAYITGFAIGGFKTSRDAYQRFVLEHKHEIKLRERIFLGLFKGGIKYGLHIAVLTFTFTFACSIFLVYRNYRNPLDNALCGSILGAMYTLLRGPKAAISGGVIGGLLGLFAIAGESSQDRWRRLYHIMQEEEEKETAMAKKIQMNASWAESDPEEESDWDRN</sequence>
<evidence type="ECO:0000313" key="10">
    <source>
        <dbReference type="Proteomes" id="UP000595437"/>
    </source>
</evidence>
<keyword evidence="3 8" id="KW-0812">Transmembrane</keyword>
<dbReference type="PANTHER" id="PTHR13002:SF1">
    <property type="entry name" value="COMPLEX I ASSEMBLY FACTOR TIMMDC1, MITOCHONDRIAL"/>
    <property type="match status" value="1"/>
</dbReference>
<evidence type="ECO:0000313" key="9">
    <source>
        <dbReference type="EMBL" id="QQP37944.1"/>
    </source>
</evidence>
<protein>
    <recommendedName>
        <fullName evidence="6">Complex I assembly factor TIMMDC1, mitochondrial</fullName>
    </recommendedName>
    <alternativeName>
        <fullName evidence="7">Translocase of inner mitochondrial membrane domain-containing protein 1</fullName>
    </alternativeName>
</protein>
<feature type="non-terminal residue" evidence="9">
    <location>
        <position position="1"/>
    </location>
</feature>
<proteinExistence type="inferred from homology"/>
<accession>A0A7T8JXD6</accession>
<comment type="subcellular location">
    <subcellularLocation>
        <location evidence="1">Membrane</location>
        <topology evidence="1">Multi-pass membrane protein</topology>
    </subcellularLocation>
</comment>
<evidence type="ECO:0000256" key="8">
    <source>
        <dbReference type="SAM" id="Phobius"/>
    </source>
</evidence>
<evidence type="ECO:0000256" key="6">
    <source>
        <dbReference type="ARBA" id="ARBA00040778"/>
    </source>
</evidence>
<dbReference type="AlphaFoldDB" id="A0A7T8JXD6"/>
<feature type="non-terminal residue" evidence="9">
    <location>
        <position position="169"/>
    </location>
</feature>
<dbReference type="PANTHER" id="PTHR13002">
    <property type="entry name" value="C3ORF1 PROTEIN-RELATED"/>
    <property type="match status" value="1"/>
</dbReference>
<name>A0A7T8JXD6_CALRO</name>
<comment type="similarity">
    <text evidence="2">Belongs to the Tim17/Tim22/Tim23 family.</text>
</comment>
<keyword evidence="4 8" id="KW-1133">Transmembrane helix</keyword>
<dbReference type="GO" id="GO:0032981">
    <property type="term" value="P:mitochondrial respiratory chain complex I assembly"/>
    <property type="evidence" value="ECO:0007669"/>
    <property type="project" value="InterPro"/>
</dbReference>
<evidence type="ECO:0000256" key="5">
    <source>
        <dbReference type="ARBA" id="ARBA00023136"/>
    </source>
</evidence>
<reference evidence="10" key="1">
    <citation type="submission" date="2021-01" db="EMBL/GenBank/DDBJ databases">
        <title>Caligus Genome Assembly.</title>
        <authorList>
            <person name="Gallardo-Escarate C."/>
        </authorList>
    </citation>
    <scope>NUCLEOTIDE SEQUENCE [LARGE SCALE GENOMIC DNA]</scope>
</reference>
<evidence type="ECO:0000256" key="4">
    <source>
        <dbReference type="ARBA" id="ARBA00022989"/>
    </source>
</evidence>
<evidence type="ECO:0000256" key="3">
    <source>
        <dbReference type="ARBA" id="ARBA00022692"/>
    </source>
</evidence>
<dbReference type="Proteomes" id="UP000595437">
    <property type="component" value="Chromosome 13"/>
</dbReference>
<dbReference type="GO" id="GO:0016020">
    <property type="term" value="C:membrane"/>
    <property type="evidence" value="ECO:0007669"/>
    <property type="project" value="UniProtKB-SubCell"/>
</dbReference>
<feature type="transmembrane region" description="Helical" evidence="8">
    <location>
        <begin position="54"/>
        <end position="75"/>
    </location>
</feature>
<evidence type="ECO:0000256" key="2">
    <source>
        <dbReference type="ARBA" id="ARBA00008444"/>
    </source>
</evidence>
<evidence type="ECO:0000256" key="7">
    <source>
        <dbReference type="ARBA" id="ARBA00041344"/>
    </source>
</evidence>
<gene>
    <name evidence="9" type="ORF">FKW44_018393</name>
</gene>
<organism evidence="9 10">
    <name type="scientific">Caligus rogercresseyi</name>
    <name type="common">Sea louse</name>
    <dbReference type="NCBI Taxonomy" id="217165"/>
    <lineage>
        <taxon>Eukaryota</taxon>
        <taxon>Metazoa</taxon>
        <taxon>Ecdysozoa</taxon>
        <taxon>Arthropoda</taxon>
        <taxon>Crustacea</taxon>
        <taxon>Multicrustacea</taxon>
        <taxon>Hexanauplia</taxon>
        <taxon>Copepoda</taxon>
        <taxon>Siphonostomatoida</taxon>
        <taxon>Caligidae</taxon>
        <taxon>Caligus</taxon>
    </lineage>
</organism>